<reference evidence="2" key="2">
    <citation type="submission" date="2023-06" db="EMBL/GenBank/DDBJ databases">
        <authorList>
            <consortium name="Lawrence Berkeley National Laboratory"/>
            <person name="Haridas S."/>
            <person name="Hensen N."/>
            <person name="Bonometti L."/>
            <person name="Westerberg I."/>
            <person name="Brannstrom I.O."/>
            <person name="Guillou S."/>
            <person name="Cros-Aarteil S."/>
            <person name="Calhoun S."/>
            <person name="Kuo A."/>
            <person name="Mondo S."/>
            <person name="Pangilinan J."/>
            <person name="Riley R."/>
            <person name="Labutti K."/>
            <person name="Andreopoulos B."/>
            <person name="Lipzen A."/>
            <person name="Chen C."/>
            <person name="Yanf M."/>
            <person name="Daum C."/>
            <person name="Ng V."/>
            <person name="Clum A."/>
            <person name="Steindorff A."/>
            <person name="Ohm R."/>
            <person name="Martin F."/>
            <person name="Silar P."/>
            <person name="Natvig D."/>
            <person name="Lalanne C."/>
            <person name="Gautier V."/>
            <person name="Ament-Velasquez S.L."/>
            <person name="Kruys A."/>
            <person name="Hutchinson M.I."/>
            <person name="Powell A.J."/>
            <person name="Barry K."/>
            <person name="Miller A.N."/>
            <person name="Grigoriev I.V."/>
            <person name="Debuchy R."/>
            <person name="Gladieux P."/>
            <person name="Thoren M.H."/>
            <person name="Johannesson H."/>
        </authorList>
    </citation>
    <scope>NUCLEOTIDE SEQUENCE</scope>
    <source>
        <strain evidence="2">CBS 560.94</strain>
    </source>
</reference>
<dbReference type="AlphaFoldDB" id="A0AAE0MQC6"/>
<protein>
    <recommendedName>
        <fullName evidence="4">Secreted protein</fullName>
    </recommendedName>
</protein>
<dbReference type="RefSeq" id="XP_062679639.1">
    <property type="nucleotide sequence ID" value="XM_062827192.1"/>
</dbReference>
<evidence type="ECO:0000313" key="2">
    <source>
        <dbReference type="EMBL" id="KAK3340697.1"/>
    </source>
</evidence>
<gene>
    <name evidence="2" type="ORF">B0H65DRAFT_473222</name>
</gene>
<keyword evidence="1" id="KW-0732">Signal</keyword>
<name>A0AAE0MQC6_9PEZI</name>
<sequence>MHSFRMHTRLPASVMHSLLINIAWHCLALNEPLYLPLPQSTILRPVNDHVCRYQGTDFFRQHRAHLPLTTFPESGLTSSAERRR</sequence>
<dbReference type="GeneID" id="87864346"/>
<feature type="chain" id="PRO_5042096008" description="Secreted protein" evidence="1">
    <location>
        <begin position="29"/>
        <end position="84"/>
    </location>
</feature>
<reference evidence="2" key="1">
    <citation type="journal article" date="2023" name="Mol. Phylogenet. Evol.">
        <title>Genome-scale phylogeny and comparative genomics of the fungal order Sordariales.</title>
        <authorList>
            <person name="Hensen N."/>
            <person name="Bonometti L."/>
            <person name="Westerberg I."/>
            <person name="Brannstrom I.O."/>
            <person name="Guillou S."/>
            <person name="Cros-Aarteil S."/>
            <person name="Calhoun S."/>
            <person name="Haridas S."/>
            <person name="Kuo A."/>
            <person name="Mondo S."/>
            <person name="Pangilinan J."/>
            <person name="Riley R."/>
            <person name="LaButti K."/>
            <person name="Andreopoulos B."/>
            <person name="Lipzen A."/>
            <person name="Chen C."/>
            <person name="Yan M."/>
            <person name="Daum C."/>
            <person name="Ng V."/>
            <person name="Clum A."/>
            <person name="Steindorff A."/>
            <person name="Ohm R.A."/>
            <person name="Martin F."/>
            <person name="Silar P."/>
            <person name="Natvig D.O."/>
            <person name="Lalanne C."/>
            <person name="Gautier V."/>
            <person name="Ament-Velasquez S.L."/>
            <person name="Kruys A."/>
            <person name="Hutchinson M.I."/>
            <person name="Powell A.J."/>
            <person name="Barry K."/>
            <person name="Miller A.N."/>
            <person name="Grigoriev I.V."/>
            <person name="Debuchy R."/>
            <person name="Gladieux P."/>
            <person name="Hiltunen Thoren M."/>
            <person name="Johannesson H."/>
        </authorList>
    </citation>
    <scope>NUCLEOTIDE SEQUENCE</scope>
    <source>
        <strain evidence="2">CBS 560.94</strain>
    </source>
</reference>
<evidence type="ECO:0008006" key="4">
    <source>
        <dbReference type="Google" id="ProtNLM"/>
    </source>
</evidence>
<comment type="caution">
    <text evidence="2">The sequence shown here is derived from an EMBL/GenBank/DDBJ whole genome shotgun (WGS) entry which is preliminary data.</text>
</comment>
<accession>A0AAE0MQC6</accession>
<evidence type="ECO:0000313" key="3">
    <source>
        <dbReference type="Proteomes" id="UP001278500"/>
    </source>
</evidence>
<dbReference type="Proteomes" id="UP001278500">
    <property type="component" value="Unassembled WGS sequence"/>
</dbReference>
<feature type="signal peptide" evidence="1">
    <location>
        <begin position="1"/>
        <end position="28"/>
    </location>
</feature>
<organism evidence="2 3">
    <name type="scientific">Neurospora tetraspora</name>
    <dbReference type="NCBI Taxonomy" id="94610"/>
    <lineage>
        <taxon>Eukaryota</taxon>
        <taxon>Fungi</taxon>
        <taxon>Dikarya</taxon>
        <taxon>Ascomycota</taxon>
        <taxon>Pezizomycotina</taxon>
        <taxon>Sordariomycetes</taxon>
        <taxon>Sordariomycetidae</taxon>
        <taxon>Sordariales</taxon>
        <taxon>Sordariaceae</taxon>
        <taxon>Neurospora</taxon>
    </lineage>
</organism>
<dbReference type="EMBL" id="JAUEPP010000006">
    <property type="protein sequence ID" value="KAK3340697.1"/>
    <property type="molecule type" value="Genomic_DNA"/>
</dbReference>
<evidence type="ECO:0000256" key="1">
    <source>
        <dbReference type="SAM" id="SignalP"/>
    </source>
</evidence>
<proteinExistence type="predicted"/>
<keyword evidence="3" id="KW-1185">Reference proteome</keyword>